<dbReference type="HOGENOM" id="CLU_026974_1_3_9"/>
<proteinExistence type="predicted"/>
<comment type="caution">
    <text evidence="6">The sequence shown here is derived from an EMBL/GenBank/DDBJ whole genome shotgun (WGS) entry which is preliminary data.</text>
</comment>
<evidence type="ECO:0000256" key="4">
    <source>
        <dbReference type="ARBA" id="ARBA00022764"/>
    </source>
</evidence>
<dbReference type="RefSeq" id="WP_005397569.1">
    <property type="nucleotide sequence ID" value="NZ_JH601088.1"/>
</dbReference>
<keyword evidence="3" id="KW-0732">Signal</keyword>
<dbReference type="InterPro" id="IPR001188">
    <property type="entry name" value="Sperm_putr-bd"/>
</dbReference>
<evidence type="ECO:0000256" key="1">
    <source>
        <dbReference type="ARBA" id="ARBA00004418"/>
    </source>
</evidence>
<comment type="subcellular location">
    <subcellularLocation>
        <location evidence="1">Periplasm</location>
    </subcellularLocation>
</comment>
<evidence type="ECO:0000256" key="3">
    <source>
        <dbReference type="ARBA" id="ARBA00022729"/>
    </source>
</evidence>
<keyword evidence="4" id="KW-0574">Periplasm</keyword>
<dbReference type="AlphaFoldDB" id="H3NM97"/>
<dbReference type="CDD" id="cd13590">
    <property type="entry name" value="PBP2_PotD_PotF_like"/>
    <property type="match status" value="1"/>
</dbReference>
<dbReference type="PANTHER" id="PTHR30222">
    <property type="entry name" value="SPERMIDINE/PUTRESCINE-BINDING PERIPLASMIC PROTEIN"/>
    <property type="match status" value="1"/>
</dbReference>
<reference evidence="6 7" key="1">
    <citation type="submission" date="2012-01" db="EMBL/GenBank/DDBJ databases">
        <title>The Genome Sequence of Helcococcus kunzii ATCC 51366.</title>
        <authorList>
            <consortium name="The Broad Institute Genome Sequencing Platform"/>
            <person name="Earl A."/>
            <person name="Ward D."/>
            <person name="Feldgarden M."/>
            <person name="Gevers D."/>
            <person name="Huys G."/>
            <person name="Young S.K."/>
            <person name="Zeng Q."/>
            <person name="Gargeya S."/>
            <person name="Fitzgerald M."/>
            <person name="Haas B."/>
            <person name="Abouelleil A."/>
            <person name="Alvarado L."/>
            <person name="Arachchi H.M."/>
            <person name="Berlin A."/>
            <person name="Chapman S.B."/>
            <person name="Gearin G."/>
            <person name="Goldberg J."/>
            <person name="Griggs A."/>
            <person name="Gujja S."/>
            <person name="Hansen M."/>
            <person name="Heiman D."/>
            <person name="Howarth C."/>
            <person name="Larimer J."/>
            <person name="Lui A."/>
            <person name="MacDonald P.J.P."/>
            <person name="McCowen C."/>
            <person name="Montmayeur A."/>
            <person name="Murphy C."/>
            <person name="Neiman D."/>
            <person name="Pearson M."/>
            <person name="Priest M."/>
            <person name="Roberts A."/>
            <person name="Saif S."/>
            <person name="Shea T."/>
            <person name="Sisk P."/>
            <person name="Stolte C."/>
            <person name="Sykes S."/>
            <person name="Wortman J."/>
            <person name="Nusbaum C."/>
            <person name="Birren B."/>
        </authorList>
    </citation>
    <scope>NUCLEOTIDE SEQUENCE [LARGE SCALE GENOMIC DNA]</scope>
    <source>
        <strain evidence="6 7">ATCC 51366</strain>
    </source>
</reference>
<evidence type="ECO:0000313" key="7">
    <source>
        <dbReference type="Proteomes" id="UP000004191"/>
    </source>
</evidence>
<dbReference type="Gene3D" id="3.40.190.10">
    <property type="entry name" value="Periplasmic binding protein-like II"/>
    <property type="match status" value="2"/>
</dbReference>
<name>H3NM97_9FIRM</name>
<accession>H3NM97</accession>
<evidence type="ECO:0000256" key="2">
    <source>
        <dbReference type="ARBA" id="ARBA00022448"/>
    </source>
</evidence>
<dbReference type="PATRIC" id="fig|883114.3.peg.451"/>
<dbReference type="Pfam" id="PF13416">
    <property type="entry name" value="SBP_bac_8"/>
    <property type="match status" value="1"/>
</dbReference>
<sequence length="359" mass="41286">MNSFYKFLLGILSVVCILFGIRFAINRTSNSSDNNTIYFYNWGDYIDPELLSQFEEETGYKVVYETFDSNEAMMAKIEQGSTSYDITVPSEYTVEMMRDKGLLIPLDHSKIKGLENIDKRFLDQEFDPGNKYSIPYFWGTLGILYNTKVYTEEDVSNWRNLWDKKFNNEILIYDGARETLGIGLLANGYSLNTTDEKILRKVRDDLKGFMNNVKGILADEIKMYLAQEEANIGITFSGDAALAMEDNENLAYHIPESGANIWFDTIVIPKTAKNIEGAYALMNFLLRPEIAAKNAEYIYYSSPNKAAKEFMDKEMLEDEILYPSDKVINHLEVFRDLGQDMTILYNDLFLELKLAPQPK</sequence>
<dbReference type="OrthoDB" id="9769319at2"/>
<dbReference type="STRING" id="883114.HMPREF9709_00458"/>
<dbReference type="InterPro" id="IPR006059">
    <property type="entry name" value="SBP"/>
</dbReference>
<dbReference type="GO" id="GO:0015846">
    <property type="term" value="P:polyamine transport"/>
    <property type="evidence" value="ECO:0007669"/>
    <property type="project" value="InterPro"/>
</dbReference>
<feature type="binding site" evidence="5">
    <location>
        <position position="92"/>
    </location>
    <ligand>
        <name>spermidine</name>
        <dbReference type="ChEBI" id="CHEBI:57834"/>
    </ligand>
</feature>
<dbReference type="PRINTS" id="PR00909">
    <property type="entry name" value="SPERMDNBNDNG"/>
</dbReference>
<keyword evidence="7" id="KW-1185">Reference proteome</keyword>
<dbReference type="eggNOG" id="COG0687">
    <property type="taxonomic scope" value="Bacteria"/>
</dbReference>
<dbReference type="PIRSF" id="PIRSF019574">
    <property type="entry name" value="Periplasmic_polyamine_BP"/>
    <property type="match status" value="1"/>
</dbReference>
<dbReference type="GO" id="GO:0019808">
    <property type="term" value="F:polyamine binding"/>
    <property type="evidence" value="ECO:0007669"/>
    <property type="project" value="InterPro"/>
</dbReference>
<dbReference type="SUPFAM" id="SSF53850">
    <property type="entry name" value="Periplasmic binding protein-like II"/>
    <property type="match status" value="1"/>
</dbReference>
<dbReference type="PANTHER" id="PTHR30222:SF17">
    <property type="entry name" value="SPERMIDINE_PUTRESCINE-BINDING PERIPLASMIC PROTEIN"/>
    <property type="match status" value="1"/>
</dbReference>
<dbReference type="Proteomes" id="UP000004191">
    <property type="component" value="Unassembled WGS sequence"/>
</dbReference>
<dbReference type="GeneID" id="96998476"/>
<evidence type="ECO:0000313" key="6">
    <source>
        <dbReference type="EMBL" id="EHR35506.1"/>
    </source>
</evidence>
<keyword evidence="2" id="KW-0813">Transport</keyword>
<evidence type="ECO:0000256" key="5">
    <source>
        <dbReference type="PIRSR" id="PIRSR019574-1"/>
    </source>
</evidence>
<dbReference type="GO" id="GO:0042597">
    <property type="term" value="C:periplasmic space"/>
    <property type="evidence" value="ECO:0007669"/>
    <property type="project" value="UniProtKB-SubCell"/>
</dbReference>
<organism evidence="6 7">
    <name type="scientific">Helcococcus kunzii ATCC 51366</name>
    <dbReference type="NCBI Taxonomy" id="883114"/>
    <lineage>
        <taxon>Bacteria</taxon>
        <taxon>Bacillati</taxon>
        <taxon>Bacillota</taxon>
        <taxon>Tissierellia</taxon>
        <taxon>Tissierellales</taxon>
        <taxon>Peptoniphilaceae</taxon>
        <taxon>Helcococcus</taxon>
    </lineage>
</organism>
<protein>
    <submittedName>
        <fullName evidence="6">Uncharacterized protein</fullName>
    </submittedName>
</protein>
<dbReference type="EMBL" id="AGEI01000012">
    <property type="protein sequence ID" value="EHR35506.1"/>
    <property type="molecule type" value="Genomic_DNA"/>
</dbReference>
<gene>
    <name evidence="6" type="ORF">HMPREF9709_00458</name>
</gene>